<dbReference type="PROSITE" id="PS50405">
    <property type="entry name" value="GST_CTER"/>
    <property type="match status" value="1"/>
</dbReference>
<feature type="domain" description="GST N-terminal" evidence="1">
    <location>
        <begin position="1"/>
        <end position="78"/>
    </location>
</feature>
<dbReference type="GO" id="GO:0006749">
    <property type="term" value="P:glutathione metabolic process"/>
    <property type="evidence" value="ECO:0007669"/>
    <property type="project" value="TreeGrafter"/>
</dbReference>
<reference evidence="3" key="1">
    <citation type="submission" date="2021-02" db="EMBL/GenBank/DDBJ databases">
        <authorList>
            <person name="Dougan E. K."/>
            <person name="Rhodes N."/>
            <person name="Thang M."/>
            <person name="Chan C."/>
        </authorList>
    </citation>
    <scope>NUCLEOTIDE SEQUENCE</scope>
</reference>
<dbReference type="Proteomes" id="UP000654075">
    <property type="component" value="Unassembled WGS sequence"/>
</dbReference>
<feature type="domain" description="GST C-terminal" evidence="2">
    <location>
        <begin position="85"/>
        <end position="217"/>
    </location>
</feature>
<name>A0A813DQB3_POLGL</name>
<dbReference type="Gene3D" id="1.20.1050.10">
    <property type="match status" value="1"/>
</dbReference>
<evidence type="ECO:0000259" key="2">
    <source>
        <dbReference type="PROSITE" id="PS50405"/>
    </source>
</evidence>
<dbReference type="InterPro" id="IPR050213">
    <property type="entry name" value="GST_superfamily"/>
</dbReference>
<accession>A0A813DQB3</accession>
<keyword evidence="4" id="KW-1185">Reference proteome</keyword>
<evidence type="ECO:0000313" key="4">
    <source>
        <dbReference type="Proteomes" id="UP000654075"/>
    </source>
</evidence>
<evidence type="ECO:0008006" key="5">
    <source>
        <dbReference type="Google" id="ProtNLM"/>
    </source>
</evidence>
<dbReference type="SUPFAM" id="SSF52833">
    <property type="entry name" value="Thioredoxin-like"/>
    <property type="match status" value="1"/>
</dbReference>
<dbReference type="PROSITE" id="PS50404">
    <property type="entry name" value="GST_NTER"/>
    <property type="match status" value="1"/>
</dbReference>
<protein>
    <recommendedName>
        <fullName evidence="5">Glutathione transferase</fullName>
    </recommendedName>
</protein>
<dbReference type="GO" id="GO:0004364">
    <property type="term" value="F:glutathione transferase activity"/>
    <property type="evidence" value="ECO:0007669"/>
    <property type="project" value="TreeGrafter"/>
</dbReference>
<organism evidence="3 4">
    <name type="scientific">Polarella glacialis</name>
    <name type="common">Dinoflagellate</name>
    <dbReference type="NCBI Taxonomy" id="89957"/>
    <lineage>
        <taxon>Eukaryota</taxon>
        <taxon>Sar</taxon>
        <taxon>Alveolata</taxon>
        <taxon>Dinophyceae</taxon>
        <taxon>Suessiales</taxon>
        <taxon>Suessiaceae</taxon>
        <taxon>Polarella</taxon>
    </lineage>
</organism>
<dbReference type="InterPro" id="IPR004045">
    <property type="entry name" value="Glutathione_S-Trfase_N"/>
</dbReference>
<dbReference type="Pfam" id="PF14497">
    <property type="entry name" value="GST_C_3"/>
    <property type="match status" value="1"/>
</dbReference>
<dbReference type="PANTHER" id="PTHR11571:SF150">
    <property type="entry name" value="GLUTATHIONE S-TRANSFERASE"/>
    <property type="match status" value="1"/>
</dbReference>
<sequence length="220" mass="24218">MAIEVAYFSIPALGEPARILCALGDLDWKDDRFSFAEWGPRKAEAKWGQVPLLKVGGKQIANSKAIARYLAKLVKVEGKPMYPEDALEAALVDDVVDFFSDVHAKLYKTMSLPSVEEKEAARQAALGEGGEVSAMLAMLEANVGAFAVGDSMTLADIFVFWYLNFLNCGFWDGVTDRADLIVTPYPKLTAISEKVKALPKIKEYYTKIAANEPMYKCYAA</sequence>
<comment type="caution">
    <text evidence="3">The sequence shown here is derived from an EMBL/GenBank/DDBJ whole genome shotgun (WGS) entry which is preliminary data.</text>
</comment>
<dbReference type="CDD" id="cd03039">
    <property type="entry name" value="GST_N_Sigma_like"/>
    <property type="match status" value="1"/>
</dbReference>
<dbReference type="SUPFAM" id="SSF47616">
    <property type="entry name" value="GST C-terminal domain-like"/>
    <property type="match status" value="1"/>
</dbReference>
<gene>
    <name evidence="3" type="ORF">PGLA1383_LOCUS7185</name>
</gene>
<dbReference type="AlphaFoldDB" id="A0A813DQB3"/>
<proteinExistence type="predicted"/>
<dbReference type="OMA" id="CANEPEY"/>
<dbReference type="InterPro" id="IPR036249">
    <property type="entry name" value="Thioredoxin-like_sf"/>
</dbReference>
<dbReference type="InterPro" id="IPR004046">
    <property type="entry name" value="GST_C"/>
</dbReference>
<dbReference type="InterPro" id="IPR040079">
    <property type="entry name" value="Glutathione_S-Trfase"/>
</dbReference>
<dbReference type="OrthoDB" id="414243at2759"/>
<dbReference type="InterPro" id="IPR010987">
    <property type="entry name" value="Glutathione-S-Trfase_C-like"/>
</dbReference>
<dbReference type="PANTHER" id="PTHR11571">
    <property type="entry name" value="GLUTATHIONE S-TRANSFERASE"/>
    <property type="match status" value="1"/>
</dbReference>
<dbReference type="EMBL" id="CAJNNV010003109">
    <property type="protein sequence ID" value="CAE8588384.1"/>
    <property type="molecule type" value="Genomic_DNA"/>
</dbReference>
<dbReference type="SFLD" id="SFLDS00019">
    <property type="entry name" value="Glutathione_Transferase_(cytos"/>
    <property type="match status" value="1"/>
</dbReference>
<evidence type="ECO:0000313" key="3">
    <source>
        <dbReference type="EMBL" id="CAE8588384.1"/>
    </source>
</evidence>
<dbReference type="Gene3D" id="3.40.30.10">
    <property type="entry name" value="Glutaredoxin"/>
    <property type="match status" value="1"/>
</dbReference>
<dbReference type="InterPro" id="IPR036282">
    <property type="entry name" value="Glutathione-S-Trfase_C_sf"/>
</dbReference>
<evidence type="ECO:0000259" key="1">
    <source>
        <dbReference type="PROSITE" id="PS50404"/>
    </source>
</evidence>